<keyword evidence="1" id="KW-0540">Nuclease</keyword>
<keyword evidence="2" id="KW-1185">Reference proteome</keyword>
<evidence type="ECO:0000313" key="2">
    <source>
        <dbReference type="Proteomes" id="UP001265550"/>
    </source>
</evidence>
<comment type="caution">
    <text evidence="1">The sequence shown here is derived from an EMBL/GenBank/DDBJ whole genome shotgun (WGS) entry which is preliminary data.</text>
</comment>
<reference evidence="1 2" key="1">
    <citation type="submission" date="2023-07" db="EMBL/GenBank/DDBJ databases">
        <title>Sorghum-associated microbial communities from plants grown in Nebraska, USA.</title>
        <authorList>
            <person name="Schachtman D."/>
        </authorList>
    </citation>
    <scope>NUCLEOTIDE SEQUENCE [LARGE SCALE GENOMIC DNA]</scope>
    <source>
        <strain evidence="1 2">BE240</strain>
    </source>
</reference>
<dbReference type="GO" id="GO:0004519">
    <property type="term" value="F:endonuclease activity"/>
    <property type="evidence" value="ECO:0007669"/>
    <property type="project" value="UniProtKB-KW"/>
</dbReference>
<accession>A0ABU1VDV7</accession>
<dbReference type="Proteomes" id="UP001265550">
    <property type="component" value="Unassembled WGS sequence"/>
</dbReference>
<dbReference type="RefSeq" id="WP_310308835.1">
    <property type="nucleotide sequence ID" value="NZ_JAVDWE010000009.1"/>
</dbReference>
<organism evidence="1 2">
    <name type="scientific">Hydrogenophaga laconesensis</name>
    <dbReference type="NCBI Taxonomy" id="1805971"/>
    <lineage>
        <taxon>Bacteria</taxon>
        <taxon>Pseudomonadati</taxon>
        <taxon>Pseudomonadota</taxon>
        <taxon>Betaproteobacteria</taxon>
        <taxon>Burkholderiales</taxon>
        <taxon>Comamonadaceae</taxon>
        <taxon>Hydrogenophaga</taxon>
    </lineage>
</organism>
<keyword evidence="1" id="KW-0255">Endonuclease</keyword>
<gene>
    <name evidence="1" type="ORF">J2X09_003405</name>
</gene>
<name>A0ABU1VDV7_9BURK</name>
<sequence length="47" mass="5638">MELREIEKTKIKCARKFFDDINLRFAPEMVKYDVVDNFGRLMELVKG</sequence>
<proteinExistence type="predicted"/>
<keyword evidence="1" id="KW-0378">Hydrolase</keyword>
<dbReference type="EMBL" id="JAVDWE010000009">
    <property type="protein sequence ID" value="MDR7095654.1"/>
    <property type="molecule type" value="Genomic_DNA"/>
</dbReference>
<protein>
    <submittedName>
        <fullName evidence="1">Restriction endonuclease</fullName>
    </submittedName>
</protein>
<evidence type="ECO:0000313" key="1">
    <source>
        <dbReference type="EMBL" id="MDR7095654.1"/>
    </source>
</evidence>